<gene>
    <name evidence="1" type="ORF">RHIMIDRAFT_238447</name>
</gene>
<sequence>MNNASNHVPAMIDPIIIKRENTLSLGYLKEQGQTKTHRWAIPAINEALLHVWRLHWNLIKHLRSNDNKNGGEGVSSFLHHRIPGAKDIKTINSAEGRSLYTNGRPQKNVQDNRVPLMETDDRHLCYAPELPGKCFLKLITRSRSSSYRFIHSSLAKKGTIFSPALEVDSENNMGFQGTKQYYTAVDTTVLVSFDLTYGALAAKYSAHEQVFVVGRWEVIQHDHVDLSIDLGISSFLS</sequence>
<evidence type="ECO:0000313" key="2">
    <source>
        <dbReference type="Proteomes" id="UP000242254"/>
    </source>
</evidence>
<organism evidence="1 2">
    <name type="scientific">Rhizopus microsporus ATCC 52813</name>
    <dbReference type="NCBI Taxonomy" id="1340429"/>
    <lineage>
        <taxon>Eukaryota</taxon>
        <taxon>Fungi</taxon>
        <taxon>Fungi incertae sedis</taxon>
        <taxon>Mucoromycota</taxon>
        <taxon>Mucoromycotina</taxon>
        <taxon>Mucoromycetes</taxon>
        <taxon>Mucorales</taxon>
        <taxon>Mucorineae</taxon>
        <taxon>Rhizopodaceae</taxon>
        <taxon>Rhizopus</taxon>
    </lineage>
</organism>
<dbReference type="Proteomes" id="UP000242254">
    <property type="component" value="Unassembled WGS sequence"/>
</dbReference>
<accession>A0A2G4SSP1</accession>
<dbReference type="AlphaFoldDB" id="A0A2G4SSP1"/>
<dbReference type="EMBL" id="KZ303851">
    <property type="protein sequence ID" value="PHZ11784.1"/>
    <property type="molecule type" value="Genomic_DNA"/>
</dbReference>
<reference evidence="1 2" key="1">
    <citation type="journal article" date="2016" name="Proc. Natl. Acad. Sci. U.S.A.">
        <title>Lipid metabolic changes in an early divergent fungus govern the establishment of a mutualistic symbiosis with endobacteria.</title>
        <authorList>
            <person name="Lastovetsky O.A."/>
            <person name="Gaspar M.L."/>
            <person name="Mondo S.J."/>
            <person name="LaButti K.M."/>
            <person name="Sandor L."/>
            <person name="Grigoriev I.V."/>
            <person name="Henry S.A."/>
            <person name="Pawlowska T.E."/>
        </authorList>
    </citation>
    <scope>NUCLEOTIDE SEQUENCE [LARGE SCALE GENOMIC DNA]</scope>
    <source>
        <strain evidence="1 2">ATCC 52813</strain>
    </source>
</reference>
<keyword evidence="2" id="KW-1185">Reference proteome</keyword>
<proteinExistence type="predicted"/>
<dbReference type="RefSeq" id="XP_023465492.1">
    <property type="nucleotide sequence ID" value="XM_023608966.1"/>
</dbReference>
<dbReference type="GeneID" id="35439956"/>
<protein>
    <submittedName>
        <fullName evidence="1">Uncharacterized protein</fullName>
    </submittedName>
</protein>
<name>A0A2G4SSP1_RHIZD</name>
<evidence type="ECO:0000313" key="1">
    <source>
        <dbReference type="EMBL" id="PHZ11784.1"/>
    </source>
</evidence>